<evidence type="ECO:0000256" key="1">
    <source>
        <dbReference type="SAM" id="MobiDB-lite"/>
    </source>
</evidence>
<dbReference type="EMBL" id="JACTAM010000019">
    <property type="protein sequence ID" value="KAI2652728.1"/>
    <property type="molecule type" value="Genomic_DNA"/>
</dbReference>
<evidence type="ECO:0000313" key="2">
    <source>
        <dbReference type="EMBL" id="KAI2652728.1"/>
    </source>
</evidence>
<protein>
    <submittedName>
        <fullName evidence="2">Uncharacterized protein</fullName>
    </submittedName>
</protein>
<gene>
    <name evidence="2" type="ORF">H4Q32_006007</name>
</gene>
<dbReference type="Proteomes" id="UP000830375">
    <property type="component" value="Unassembled WGS sequence"/>
</dbReference>
<reference evidence="2 3" key="1">
    <citation type="submission" date="2022-01" db="EMBL/GenBank/DDBJ databases">
        <title>A high-quality chromosome-level genome assembly of rohu carp, Labeo rohita.</title>
        <authorList>
            <person name="Arick M.A. II"/>
            <person name="Hsu C.-Y."/>
            <person name="Magbanua Z."/>
            <person name="Pechanova O."/>
            <person name="Grover C."/>
            <person name="Miller E."/>
            <person name="Thrash A."/>
            <person name="Ezzel L."/>
            <person name="Alam S."/>
            <person name="Benzie J."/>
            <person name="Hamilton M."/>
            <person name="Karsi A."/>
            <person name="Lawrence M.L."/>
            <person name="Peterson D.G."/>
        </authorList>
    </citation>
    <scope>NUCLEOTIDE SEQUENCE [LARGE SCALE GENOMIC DNA]</scope>
    <source>
        <strain evidence="3">BAU-BD-2019</strain>
        <tissue evidence="2">Blood</tissue>
    </source>
</reference>
<dbReference type="Pfam" id="PF10184">
    <property type="entry name" value="DUF2358"/>
    <property type="match status" value="2"/>
</dbReference>
<organism evidence="2 3">
    <name type="scientific">Labeo rohita</name>
    <name type="common">Indian major carp</name>
    <name type="synonym">Cyprinus rohita</name>
    <dbReference type="NCBI Taxonomy" id="84645"/>
    <lineage>
        <taxon>Eukaryota</taxon>
        <taxon>Metazoa</taxon>
        <taxon>Chordata</taxon>
        <taxon>Craniata</taxon>
        <taxon>Vertebrata</taxon>
        <taxon>Euteleostomi</taxon>
        <taxon>Actinopterygii</taxon>
        <taxon>Neopterygii</taxon>
        <taxon>Teleostei</taxon>
        <taxon>Ostariophysi</taxon>
        <taxon>Cypriniformes</taxon>
        <taxon>Cyprinidae</taxon>
        <taxon>Labeoninae</taxon>
        <taxon>Labeonini</taxon>
        <taxon>Labeo</taxon>
    </lineage>
</organism>
<proteinExistence type="predicted"/>
<name>A0ABQ8LQ10_LABRO</name>
<dbReference type="PANTHER" id="PTHR31094">
    <property type="entry name" value="RIKEN CDNA 2310061I04 GENE"/>
    <property type="match status" value="1"/>
</dbReference>
<dbReference type="PANTHER" id="PTHR31094:SF2">
    <property type="entry name" value="RIKEN CDNA 2310061I04 GENE"/>
    <property type="match status" value="1"/>
</dbReference>
<accession>A0ABQ8LQ10</accession>
<feature type="region of interest" description="Disordered" evidence="1">
    <location>
        <begin position="462"/>
        <end position="489"/>
    </location>
</feature>
<evidence type="ECO:0000313" key="3">
    <source>
        <dbReference type="Proteomes" id="UP000830375"/>
    </source>
</evidence>
<comment type="caution">
    <text evidence="2">The sequence shown here is derived from an EMBL/GenBank/DDBJ whole genome shotgun (WGS) entry which is preliminary data.</text>
</comment>
<dbReference type="InterPro" id="IPR018790">
    <property type="entry name" value="DUF2358"/>
</dbReference>
<sequence length="587" mass="65487">MAVCRGGVSLWVGCVRNNGGRQPMTKQCWNLCQTTEFHLNDNCRTLSSASWALAPPNSLRYLSIKQPSLSHPFHHACQPNRAASLEEEEWEEAVSLPVLLKPGETDEQHTVVEVPFLGPAKLSELLALGANRPFDLLFPLTTVDGSREDDISITRKVGTEENQLTERGSFRSLFEAEGCPAPFMLGSRFFCFHCPGVDHAETKKVDKSSSQRDMENEEKLALMHEKLRVELPSFFVKNHDYSIYSDDVEFINGLLNTKTSAHPEQWAAIAPAPGEQLGVQCFAQGHFSHGIEGGKSAVYSQSPPSVPAGAGIEPATFGGRVAYQLTLTLWRLMCLCYYAEAQLEVLKLTKHPEDGSIKARWRVKGLPFHSILVFFYKKDKSHLYRTYDAFSTFYVGSDGRIHRHKVEKLASFMDKRGAFERVNAMANQCEWEMDVFSTKSTEPGYGGSSSLAAQSDLDAGRGFGGTGHSGAPARPQPAPTPAVFPPTDPSLSGRAGRVDAFGHTTKKTEKDAALYCVVTIHTFDYGRHLRYASVSDFKTTGISECMRRYWPFLRDVMVMTVFDRRQDGNEITYMSTYEFRTRIKPTN</sequence>
<feature type="compositionally biased region" description="Pro residues" evidence="1">
    <location>
        <begin position="474"/>
        <end position="488"/>
    </location>
</feature>
<keyword evidence="3" id="KW-1185">Reference proteome</keyword>